<dbReference type="GO" id="GO:0046872">
    <property type="term" value="F:metal ion binding"/>
    <property type="evidence" value="ECO:0007669"/>
    <property type="project" value="UniProtKB-UniRule"/>
</dbReference>
<evidence type="ECO:0000256" key="2">
    <source>
        <dbReference type="ARBA" id="ARBA00011643"/>
    </source>
</evidence>
<evidence type="ECO:0000256" key="6">
    <source>
        <dbReference type="PIRSR" id="PIRSR602678-1"/>
    </source>
</evidence>
<dbReference type="PANTHER" id="PTHR13799:SF14">
    <property type="entry name" value="GTP CYCLOHYDROLASE 1 TYPE 2 HOMOLOG"/>
    <property type="match status" value="1"/>
</dbReference>
<dbReference type="PIRSF" id="PIRSF037489">
    <property type="entry name" value="UCP037489_NIF3_YqfO"/>
    <property type="match status" value="1"/>
</dbReference>
<feature type="binding site" evidence="6">
    <location>
        <position position="88"/>
    </location>
    <ligand>
        <name>a divalent metal cation</name>
        <dbReference type="ChEBI" id="CHEBI:60240"/>
        <label>1</label>
    </ligand>
</feature>
<keyword evidence="8" id="KW-1185">Reference proteome</keyword>
<name>A0A5C6C4Q4_9BACT</name>
<dbReference type="GO" id="GO:0005737">
    <property type="term" value="C:cytoplasm"/>
    <property type="evidence" value="ECO:0007669"/>
    <property type="project" value="TreeGrafter"/>
</dbReference>
<feature type="binding site" evidence="6">
    <location>
        <position position="275"/>
    </location>
    <ligand>
        <name>a divalent metal cation</name>
        <dbReference type="ChEBI" id="CHEBI:60240"/>
        <label>1</label>
    </ligand>
</feature>
<dbReference type="Proteomes" id="UP000319908">
    <property type="component" value="Unassembled WGS sequence"/>
</dbReference>
<organism evidence="7 8">
    <name type="scientific">Allorhodopirellula heiligendammensis</name>
    <dbReference type="NCBI Taxonomy" id="2714739"/>
    <lineage>
        <taxon>Bacteria</taxon>
        <taxon>Pseudomonadati</taxon>
        <taxon>Planctomycetota</taxon>
        <taxon>Planctomycetia</taxon>
        <taxon>Pirellulales</taxon>
        <taxon>Pirellulaceae</taxon>
        <taxon>Allorhodopirellula</taxon>
    </lineage>
</organism>
<dbReference type="InterPro" id="IPR036069">
    <property type="entry name" value="DUF34/NIF3_sf"/>
</dbReference>
<comment type="subunit">
    <text evidence="2">Homohexamer.</text>
</comment>
<sequence>MVNAKTARENFGRHYPPDLKRRFMQIQHFCQAMAELAPVRFAEDWDNVGLLLGDRTATATRVMTCLTVTPAVIDEAEAENVDLVIAHHPLPFQPLRKITVDSAAGELVWRLCRNGTALYSAHTAYDSAPGGINDQWCDALRVKGVGALIPKPNLGGAGEQLGPAAWDGYIEKDEGSAKNRGDRSLGAGRYGDLPDWRSAHEILKLAAEFSGATRPRMVGDPQRPVRRIGFACGSGGSFVGAAGRVGCELLITGEATFHTCLEAENTGITLVMLGHYASERFAMESLAQRLQTLPQLVKIHAKSTPVDNFRVWASRRERDVIAVDRNSPNP</sequence>
<evidence type="ECO:0000256" key="1">
    <source>
        <dbReference type="ARBA" id="ARBA00006964"/>
    </source>
</evidence>
<feature type="binding site" evidence="6">
    <location>
        <position position="87"/>
    </location>
    <ligand>
        <name>a divalent metal cation</name>
        <dbReference type="ChEBI" id="CHEBI:60240"/>
        <label>1</label>
    </ligand>
</feature>
<evidence type="ECO:0000256" key="5">
    <source>
        <dbReference type="PIRNR" id="PIRNR037489"/>
    </source>
</evidence>
<evidence type="ECO:0000256" key="3">
    <source>
        <dbReference type="ARBA" id="ARBA00022112"/>
    </source>
</evidence>
<evidence type="ECO:0000313" key="7">
    <source>
        <dbReference type="EMBL" id="TWU19072.1"/>
    </source>
</evidence>
<dbReference type="Gene3D" id="3.40.1390.30">
    <property type="entry name" value="NIF3 (NGG1p interacting factor 3)-like"/>
    <property type="match status" value="2"/>
</dbReference>
<dbReference type="GO" id="GO:0016787">
    <property type="term" value="F:hydrolase activity"/>
    <property type="evidence" value="ECO:0007669"/>
    <property type="project" value="UniProtKB-KW"/>
</dbReference>
<dbReference type="Pfam" id="PF01784">
    <property type="entry name" value="DUF34_NIF3"/>
    <property type="match status" value="1"/>
</dbReference>
<keyword evidence="7" id="KW-0378">Hydrolase</keyword>
<evidence type="ECO:0000313" key="8">
    <source>
        <dbReference type="Proteomes" id="UP000319908"/>
    </source>
</evidence>
<dbReference type="EMBL" id="SJPU01000001">
    <property type="protein sequence ID" value="TWU19072.1"/>
    <property type="molecule type" value="Genomic_DNA"/>
</dbReference>
<dbReference type="SUPFAM" id="SSF102705">
    <property type="entry name" value="NIF3 (NGG1p interacting factor 3)-like"/>
    <property type="match status" value="1"/>
</dbReference>
<dbReference type="FunFam" id="3.40.1390.30:FF:000001">
    <property type="entry name" value="GTP cyclohydrolase 1 type 2"/>
    <property type="match status" value="1"/>
</dbReference>
<feature type="binding site" evidence="6">
    <location>
        <position position="279"/>
    </location>
    <ligand>
        <name>a divalent metal cation</name>
        <dbReference type="ChEBI" id="CHEBI:60240"/>
        <label>1</label>
    </ligand>
</feature>
<dbReference type="PANTHER" id="PTHR13799">
    <property type="entry name" value="NGG1 INTERACTING FACTOR 3"/>
    <property type="match status" value="1"/>
</dbReference>
<dbReference type="NCBIfam" id="TIGR00486">
    <property type="entry name" value="YbgI_SA1388"/>
    <property type="match status" value="1"/>
</dbReference>
<evidence type="ECO:0000256" key="4">
    <source>
        <dbReference type="ARBA" id="ARBA00022723"/>
    </source>
</evidence>
<dbReference type="AlphaFoldDB" id="A0A5C6C4Q4"/>
<protein>
    <recommendedName>
        <fullName evidence="3 5">GTP cyclohydrolase 1 type 2 homolog</fullName>
    </recommendedName>
</protein>
<dbReference type="InterPro" id="IPR017221">
    <property type="entry name" value="DUF34/NIF3_bac"/>
</dbReference>
<dbReference type="InterPro" id="IPR002678">
    <property type="entry name" value="DUF34/NIF3"/>
</dbReference>
<proteinExistence type="inferred from homology"/>
<keyword evidence="4 5" id="KW-0479">Metal-binding</keyword>
<comment type="caution">
    <text evidence="7">The sequence shown here is derived from an EMBL/GenBank/DDBJ whole genome shotgun (WGS) entry which is preliminary data.</text>
</comment>
<reference evidence="7 8" key="1">
    <citation type="journal article" date="2020" name="Antonie Van Leeuwenhoek">
        <title>Rhodopirellula heiligendammensis sp. nov., Rhodopirellula pilleata sp. nov., and Rhodopirellula solitaria sp. nov. isolated from natural or artificial marine surfaces in Northern Germany and California, USA, and emended description of the genus Rhodopirellula.</title>
        <authorList>
            <person name="Kallscheuer N."/>
            <person name="Wiegand S."/>
            <person name="Jogler M."/>
            <person name="Boedeker C."/>
            <person name="Peeters S.H."/>
            <person name="Rast P."/>
            <person name="Heuer A."/>
            <person name="Jetten M.S.M."/>
            <person name="Rohde M."/>
            <person name="Jogler C."/>
        </authorList>
    </citation>
    <scope>NUCLEOTIDE SEQUENCE [LARGE SCALE GENOMIC DNA]</scope>
    <source>
        <strain evidence="7 8">Poly21</strain>
    </source>
</reference>
<accession>A0A5C6C4Q4</accession>
<comment type="similarity">
    <text evidence="1 5">Belongs to the GTP cyclohydrolase I type 2/NIF3 family.</text>
</comment>
<gene>
    <name evidence="7" type="ORF">Poly21_12430</name>
</gene>
<feature type="binding site" evidence="6">
    <location>
        <position position="126"/>
    </location>
    <ligand>
        <name>a divalent metal cation</name>
        <dbReference type="ChEBI" id="CHEBI:60240"/>
        <label>1</label>
    </ligand>
</feature>